<dbReference type="Proteomes" id="UP000814140">
    <property type="component" value="Unassembled WGS sequence"/>
</dbReference>
<protein>
    <submittedName>
        <fullName evidence="1">Proteasome maturation factor UMP1</fullName>
    </submittedName>
</protein>
<accession>A0ACB8T4S9</accession>
<comment type="caution">
    <text evidence="1">The sequence shown here is derived from an EMBL/GenBank/DDBJ whole genome shotgun (WGS) entry which is preliminary data.</text>
</comment>
<evidence type="ECO:0000313" key="2">
    <source>
        <dbReference type="Proteomes" id="UP000814140"/>
    </source>
</evidence>
<dbReference type="EMBL" id="MU277204">
    <property type="protein sequence ID" value="KAI0063121.1"/>
    <property type="molecule type" value="Genomic_DNA"/>
</dbReference>
<organism evidence="1 2">
    <name type="scientific">Artomyces pyxidatus</name>
    <dbReference type="NCBI Taxonomy" id="48021"/>
    <lineage>
        <taxon>Eukaryota</taxon>
        <taxon>Fungi</taxon>
        <taxon>Dikarya</taxon>
        <taxon>Basidiomycota</taxon>
        <taxon>Agaricomycotina</taxon>
        <taxon>Agaricomycetes</taxon>
        <taxon>Russulales</taxon>
        <taxon>Auriscalpiaceae</taxon>
        <taxon>Artomyces</taxon>
    </lineage>
</organism>
<name>A0ACB8T4S9_9AGAM</name>
<keyword evidence="2" id="KW-1185">Reference proteome</keyword>
<reference evidence="1" key="2">
    <citation type="journal article" date="2022" name="New Phytol.">
        <title>Evolutionary transition to the ectomycorrhizal habit in the genomes of a hyperdiverse lineage of mushroom-forming fungi.</title>
        <authorList>
            <person name="Looney B."/>
            <person name="Miyauchi S."/>
            <person name="Morin E."/>
            <person name="Drula E."/>
            <person name="Courty P.E."/>
            <person name="Kohler A."/>
            <person name="Kuo A."/>
            <person name="LaButti K."/>
            <person name="Pangilinan J."/>
            <person name="Lipzen A."/>
            <person name="Riley R."/>
            <person name="Andreopoulos W."/>
            <person name="He G."/>
            <person name="Johnson J."/>
            <person name="Nolan M."/>
            <person name="Tritt A."/>
            <person name="Barry K.W."/>
            <person name="Grigoriev I.V."/>
            <person name="Nagy L.G."/>
            <person name="Hibbett D."/>
            <person name="Henrissat B."/>
            <person name="Matheny P.B."/>
            <person name="Labbe J."/>
            <person name="Martin F.M."/>
        </authorList>
    </citation>
    <scope>NUCLEOTIDE SEQUENCE</scope>
    <source>
        <strain evidence="1">HHB10654</strain>
    </source>
</reference>
<keyword evidence="1" id="KW-0647">Proteasome</keyword>
<sequence length="140" mass="16112">MEPSLRIIPANSPKTASYADTANSFGLHDTLKYGPRSLASEIKTTSSLRNRLEHWDETQDNFRLTMERDLYGIHAPMRKLMERKIVSFNPHMPAMPQSNIHLDILMGRDETLDMPDFMGVVPTNLSTDIHGDMERKLRMR</sequence>
<proteinExistence type="predicted"/>
<gene>
    <name evidence="1" type="ORF">BV25DRAFT_1884133</name>
</gene>
<reference evidence="1" key="1">
    <citation type="submission" date="2021-03" db="EMBL/GenBank/DDBJ databases">
        <authorList>
            <consortium name="DOE Joint Genome Institute"/>
            <person name="Ahrendt S."/>
            <person name="Looney B.P."/>
            <person name="Miyauchi S."/>
            <person name="Morin E."/>
            <person name="Drula E."/>
            <person name="Courty P.E."/>
            <person name="Chicoki N."/>
            <person name="Fauchery L."/>
            <person name="Kohler A."/>
            <person name="Kuo A."/>
            <person name="Labutti K."/>
            <person name="Pangilinan J."/>
            <person name="Lipzen A."/>
            <person name="Riley R."/>
            <person name="Andreopoulos W."/>
            <person name="He G."/>
            <person name="Johnson J."/>
            <person name="Barry K.W."/>
            <person name="Grigoriev I.V."/>
            <person name="Nagy L."/>
            <person name="Hibbett D."/>
            <person name="Henrissat B."/>
            <person name="Matheny P.B."/>
            <person name="Labbe J."/>
            <person name="Martin F."/>
        </authorList>
    </citation>
    <scope>NUCLEOTIDE SEQUENCE</scope>
    <source>
        <strain evidence="1">HHB10654</strain>
    </source>
</reference>
<evidence type="ECO:0000313" key="1">
    <source>
        <dbReference type="EMBL" id="KAI0063121.1"/>
    </source>
</evidence>